<proteinExistence type="predicted"/>
<name>A0A6A5VQG5_9PLEO</name>
<organism evidence="1 2">
    <name type="scientific">Bimuria novae-zelandiae CBS 107.79</name>
    <dbReference type="NCBI Taxonomy" id="1447943"/>
    <lineage>
        <taxon>Eukaryota</taxon>
        <taxon>Fungi</taxon>
        <taxon>Dikarya</taxon>
        <taxon>Ascomycota</taxon>
        <taxon>Pezizomycotina</taxon>
        <taxon>Dothideomycetes</taxon>
        <taxon>Pleosporomycetidae</taxon>
        <taxon>Pleosporales</taxon>
        <taxon>Massarineae</taxon>
        <taxon>Didymosphaeriaceae</taxon>
        <taxon>Bimuria</taxon>
    </lineage>
</organism>
<dbReference type="AlphaFoldDB" id="A0A6A5VQG5"/>
<sequence length="174" mass="19353">MYACCAEDWKVHPRLIVACQTGFRREKSGTESEIMKRKGSNRVVEHFMPKLDVLATKQIDKNLGRKWTKVPKLYKAPTIVTRNRDLVPRAETSPSSPSTPILQLVSLQPTHNLTTTTLASRYSASSLPLPLLPPDLRPRAVYCKFSTPGWEALSNIFLVSAPPEVRLAAGDTSP</sequence>
<evidence type="ECO:0000313" key="1">
    <source>
        <dbReference type="EMBL" id="KAF1979038.1"/>
    </source>
</evidence>
<accession>A0A6A5VQG5</accession>
<dbReference type="EMBL" id="ML976659">
    <property type="protein sequence ID" value="KAF1979038.1"/>
    <property type="molecule type" value="Genomic_DNA"/>
</dbReference>
<protein>
    <submittedName>
        <fullName evidence="1">Uncharacterized protein</fullName>
    </submittedName>
</protein>
<reference evidence="1" key="1">
    <citation type="journal article" date="2020" name="Stud. Mycol.">
        <title>101 Dothideomycetes genomes: a test case for predicting lifestyles and emergence of pathogens.</title>
        <authorList>
            <person name="Haridas S."/>
            <person name="Albert R."/>
            <person name="Binder M."/>
            <person name="Bloem J."/>
            <person name="Labutti K."/>
            <person name="Salamov A."/>
            <person name="Andreopoulos B."/>
            <person name="Baker S."/>
            <person name="Barry K."/>
            <person name="Bills G."/>
            <person name="Bluhm B."/>
            <person name="Cannon C."/>
            <person name="Castanera R."/>
            <person name="Culley D."/>
            <person name="Daum C."/>
            <person name="Ezra D."/>
            <person name="Gonzalez J."/>
            <person name="Henrissat B."/>
            <person name="Kuo A."/>
            <person name="Liang C."/>
            <person name="Lipzen A."/>
            <person name="Lutzoni F."/>
            <person name="Magnuson J."/>
            <person name="Mondo S."/>
            <person name="Nolan M."/>
            <person name="Ohm R."/>
            <person name="Pangilinan J."/>
            <person name="Park H.-J."/>
            <person name="Ramirez L."/>
            <person name="Alfaro M."/>
            <person name="Sun H."/>
            <person name="Tritt A."/>
            <person name="Yoshinaga Y."/>
            <person name="Zwiers L.-H."/>
            <person name="Turgeon B."/>
            <person name="Goodwin S."/>
            <person name="Spatafora J."/>
            <person name="Crous P."/>
            <person name="Grigoriev I."/>
        </authorList>
    </citation>
    <scope>NUCLEOTIDE SEQUENCE</scope>
    <source>
        <strain evidence="1">CBS 107.79</strain>
    </source>
</reference>
<dbReference type="Proteomes" id="UP000800036">
    <property type="component" value="Unassembled WGS sequence"/>
</dbReference>
<gene>
    <name evidence="1" type="ORF">BU23DRAFT_563886</name>
</gene>
<evidence type="ECO:0000313" key="2">
    <source>
        <dbReference type="Proteomes" id="UP000800036"/>
    </source>
</evidence>
<keyword evidence="2" id="KW-1185">Reference proteome</keyword>